<keyword evidence="3" id="KW-1185">Reference proteome</keyword>
<feature type="transmembrane region" description="Helical" evidence="1">
    <location>
        <begin position="139"/>
        <end position="160"/>
    </location>
</feature>
<dbReference type="AlphaFoldDB" id="A0AA38RAA7"/>
<accession>A0AA38RAA7</accession>
<comment type="caution">
    <text evidence="2">The sequence shown here is derived from an EMBL/GenBank/DDBJ whole genome shotgun (WGS) entry which is preliminary data.</text>
</comment>
<evidence type="ECO:0000313" key="2">
    <source>
        <dbReference type="EMBL" id="KAJ9139313.1"/>
    </source>
</evidence>
<keyword evidence="1" id="KW-0812">Transmembrane</keyword>
<protein>
    <submittedName>
        <fullName evidence="2">Uncharacterized protein</fullName>
    </submittedName>
</protein>
<keyword evidence="1" id="KW-0472">Membrane</keyword>
<name>A0AA38RAA7_9PEZI</name>
<dbReference type="Proteomes" id="UP001174691">
    <property type="component" value="Unassembled WGS sequence"/>
</dbReference>
<gene>
    <name evidence="2" type="ORF">NKR19_g7479</name>
</gene>
<reference evidence="2" key="1">
    <citation type="submission" date="2022-07" db="EMBL/GenBank/DDBJ databases">
        <title>Fungi with potential for degradation of polypropylene.</title>
        <authorList>
            <person name="Gostincar C."/>
        </authorList>
    </citation>
    <scope>NUCLEOTIDE SEQUENCE</scope>
    <source>
        <strain evidence="2">EXF-13287</strain>
    </source>
</reference>
<evidence type="ECO:0000256" key="1">
    <source>
        <dbReference type="SAM" id="Phobius"/>
    </source>
</evidence>
<keyword evidence="1" id="KW-1133">Transmembrane helix</keyword>
<sequence length="179" mass="19344">MDSSSPGKNNKCKVAIHHHTHCAQSTKEDLSIMAKIMDSLVGVIKATPKQHSDAVEKDFGTTIQSGLFRHRIRTKVDMNPEQLALLSAIMDRRIFGARAVEQDFGTTIKAGPFGHRIRTKAAMSPELVKLSTMAARRQAILGGGTVMVLGAAAVLGGLVWHSRRSEGNGNESAQRSDTN</sequence>
<organism evidence="2 3">
    <name type="scientific">Coniochaeta hoffmannii</name>
    <dbReference type="NCBI Taxonomy" id="91930"/>
    <lineage>
        <taxon>Eukaryota</taxon>
        <taxon>Fungi</taxon>
        <taxon>Dikarya</taxon>
        <taxon>Ascomycota</taxon>
        <taxon>Pezizomycotina</taxon>
        <taxon>Sordariomycetes</taxon>
        <taxon>Sordariomycetidae</taxon>
        <taxon>Coniochaetales</taxon>
        <taxon>Coniochaetaceae</taxon>
        <taxon>Coniochaeta</taxon>
    </lineage>
</organism>
<proteinExistence type="predicted"/>
<evidence type="ECO:0000313" key="3">
    <source>
        <dbReference type="Proteomes" id="UP001174691"/>
    </source>
</evidence>
<dbReference type="EMBL" id="JANBVN010000131">
    <property type="protein sequence ID" value="KAJ9139313.1"/>
    <property type="molecule type" value="Genomic_DNA"/>
</dbReference>